<comment type="caution">
    <text evidence="5">The sequence shown here is derived from an EMBL/GenBank/DDBJ whole genome shotgun (WGS) entry which is preliminary data.</text>
</comment>
<feature type="domain" description="Glycoside hydrolase family 5" evidence="4">
    <location>
        <begin position="80"/>
        <end position="299"/>
    </location>
</feature>
<dbReference type="EMBL" id="VJWA01000001">
    <property type="protein sequence ID" value="TRW17274.1"/>
    <property type="molecule type" value="Genomic_DNA"/>
</dbReference>
<dbReference type="OrthoDB" id="9774262at2"/>
<accession>A0A552UGD1</accession>
<keyword evidence="1 3" id="KW-0378">Hydrolase</keyword>
<dbReference type="Gene3D" id="3.20.20.80">
    <property type="entry name" value="Glycosidases"/>
    <property type="match status" value="1"/>
</dbReference>
<organism evidence="5 6">
    <name type="scientific">Glacieibacterium frigidum</name>
    <dbReference type="NCBI Taxonomy" id="2593303"/>
    <lineage>
        <taxon>Bacteria</taxon>
        <taxon>Pseudomonadati</taxon>
        <taxon>Pseudomonadota</taxon>
        <taxon>Alphaproteobacteria</taxon>
        <taxon>Sphingomonadales</taxon>
        <taxon>Sphingosinicellaceae</taxon>
        <taxon>Glacieibacterium</taxon>
    </lineage>
</organism>
<dbReference type="RefSeq" id="WP_143554819.1">
    <property type="nucleotide sequence ID" value="NZ_VJWA01000001.1"/>
</dbReference>
<gene>
    <name evidence="5" type="ORF">FMM06_03560</name>
</gene>
<evidence type="ECO:0000256" key="1">
    <source>
        <dbReference type="ARBA" id="ARBA00022801"/>
    </source>
</evidence>
<dbReference type="GO" id="GO:0000272">
    <property type="term" value="P:polysaccharide catabolic process"/>
    <property type="evidence" value="ECO:0007669"/>
    <property type="project" value="InterPro"/>
</dbReference>
<name>A0A552UGD1_9SPHN</name>
<dbReference type="GO" id="GO:0004553">
    <property type="term" value="F:hydrolase activity, hydrolyzing O-glycosyl compounds"/>
    <property type="evidence" value="ECO:0007669"/>
    <property type="project" value="InterPro"/>
</dbReference>
<keyword evidence="2 3" id="KW-0326">Glycosidase</keyword>
<evidence type="ECO:0000313" key="6">
    <source>
        <dbReference type="Proteomes" id="UP000317894"/>
    </source>
</evidence>
<dbReference type="AlphaFoldDB" id="A0A552UGD1"/>
<protein>
    <submittedName>
        <fullName evidence="5">Glycoside hydrolase family 5 protein</fullName>
    </submittedName>
</protein>
<comment type="similarity">
    <text evidence="3">Belongs to the glycosyl hydrolase 5 (cellulase A) family.</text>
</comment>
<evidence type="ECO:0000313" key="5">
    <source>
        <dbReference type="EMBL" id="TRW17274.1"/>
    </source>
</evidence>
<reference evidence="5 6" key="1">
    <citation type="submission" date="2019-07" db="EMBL/GenBank/DDBJ databases">
        <title>Novel species isolated from glacier.</title>
        <authorList>
            <person name="Liu Q."/>
            <person name="Xin Y.-H."/>
        </authorList>
    </citation>
    <scope>NUCLEOTIDE SEQUENCE [LARGE SCALE GENOMIC DNA]</scope>
    <source>
        <strain evidence="5 6">LB1R16</strain>
    </source>
</reference>
<evidence type="ECO:0000256" key="2">
    <source>
        <dbReference type="ARBA" id="ARBA00023295"/>
    </source>
</evidence>
<dbReference type="InterPro" id="IPR001547">
    <property type="entry name" value="Glyco_hydro_5"/>
</dbReference>
<sequence length="358" mass="39615">MVSNTRWTPEAARKWHKSLPWQVGCNFTPSYAVNQLEMWQAESFDIAAIDSELALAAGLGMNAARVYLHDLLWWQDSAGFSARIDQYLAAADRHGIKTMLVLFDSCWGPHPELGPQPAPTPGVHNSGWVQSPGMKVLADTSHHRRLQDYVEGVVGRYANDPRVLAWDIWNEPDNGPEVALCDPAQLKAKADLVVPLLIAAFGWARAAGATQPLTSGIWLGDWSAPDLLSPIQVAQTENSDVISFHNYGSAKDFRTRVKWLKAMGRPMLCTEFMARPVGSTFEAILPVAKKNKVGAFCWGLVQGKTQTHLPWDSWANPRLEPTTEPWFHDIFAPGGVPHDATEVAFIRMLTEAETRLAA</sequence>
<dbReference type="Pfam" id="PF00150">
    <property type="entry name" value="Cellulase"/>
    <property type="match status" value="1"/>
</dbReference>
<dbReference type="Proteomes" id="UP000317894">
    <property type="component" value="Unassembled WGS sequence"/>
</dbReference>
<evidence type="ECO:0000256" key="3">
    <source>
        <dbReference type="RuleBase" id="RU361153"/>
    </source>
</evidence>
<keyword evidence="6" id="KW-1185">Reference proteome</keyword>
<evidence type="ECO:0000259" key="4">
    <source>
        <dbReference type="Pfam" id="PF00150"/>
    </source>
</evidence>
<dbReference type="SUPFAM" id="SSF51445">
    <property type="entry name" value="(Trans)glycosidases"/>
    <property type="match status" value="1"/>
</dbReference>
<dbReference type="InterPro" id="IPR017853">
    <property type="entry name" value="GH"/>
</dbReference>
<proteinExistence type="inferred from homology"/>